<protein>
    <submittedName>
        <fullName evidence="13">ABC transporter ATP-binding protein</fullName>
    </submittedName>
</protein>
<evidence type="ECO:0000256" key="1">
    <source>
        <dbReference type="ARBA" id="ARBA00004651"/>
    </source>
</evidence>
<dbReference type="PANTHER" id="PTHR43394">
    <property type="entry name" value="ATP-DEPENDENT PERMEASE MDL1, MITOCHONDRIAL"/>
    <property type="match status" value="1"/>
</dbReference>
<feature type="transmembrane region" description="Helical" evidence="10">
    <location>
        <begin position="69"/>
        <end position="91"/>
    </location>
</feature>
<dbReference type="FunFam" id="3.40.50.300:FF:001001">
    <property type="entry name" value="Multidrug ABC transporter ATP-binding protein"/>
    <property type="match status" value="1"/>
</dbReference>
<evidence type="ECO:0000256" key="5">
    <source>
        <dbReference type="ARBA" id="ARBA00022692"/>
    </source>
</evidence>
<dbReference type="Pfam" id="PF00664">
    <property type="entry name" value="ABC_membrane"/>
    <property type="match status" value="1"/>
</dbReference>
<keyword evidence="2" id="KW-0813">Transport</keyword>
<evidence type="ECO:0000256" key="2">
    <source>
        <dbReference type="ARBA" id="ARBA00022448"/>
    </source>
</evidence>
<keyword evidence="6" id="KW-0547">Nucleotide-binding</keyword>
<evidence type="ECO:0000259" key="12">
    <source>
        <dbReference type="PROSITE" id="PS50929"/>
    </source>
</evidence>
<keyword evidence="8 10" id="KW-1133">Transmembrane helix</keyword>
<gene>
    <name evidence="13" type="ORF">KDL01_16750</name>
</gene>
<organism evidence="13 14">
    <name type="scientific">Actinospica durhamensis</name>
    <dbReference type="NCBI Taxonomy" id="1508375"/>
    <lineage>
        <taxon>Bacteria</taxon>
        <taxon>Bacillati</taxon>
        <taxon>Actinomycetota</taxon>
        <taxon>Actinomycetes</taxon>
        <taxon>Catenulisporales</taxon>
        <taxon>Actinospicaceae</taxon>
        <taxon>Actinospica</taxon>
    </lineage>
</organism>
<keyword evidence="4" id="KW-0997">Cell inner membrane</keyword>
<dbReference type="EMBL" id="JAGSOG010000075">
    <property type="protein sequence ID" value="MBR7834925.1"/>
    <property type="molecule type" value="Genomic_DNA"/>
</dbReference>
<dbReference type="Pfam" id="PF00005">
    <property type="entry name" value="ABC_tran"/>
    <property type="match status" value="1"/>
</dbReference>
<dbReference type="PROSITE" id="PS50929">
    <property type="entry name" value="ABC_TM1F"/>
    <property type="match status" value="1"/>
</dbReference>
<evidence type="ECO:0000256" key="8">
    <source>
        <dbReference type="ARBA" id="ARBA00022989"/>
    </source>
</evidence>
<comment type="subcellular location">
    <subcellularLocation>
        <location evidence="1">Cell membrane</location>
        <topology evidence="1">Multi-pass membrane protein</topology>
    </subcellularLocation>
</comment>
<evidence type="ECO:0000256" key="3">
    <source>
        <dbReference type="ARBA" id="ARBA00022475"/>
    </source>
</evidence>
<dbReference type="SUPFAM" id="SSF90123">
    <property type="entry name" value="ABC transporter transmembrane region"/>
    <property type="match status" value="1"/>
</dbReference>
<dbReference type="GO" id="GO:0005886">
    <property type="term" value="C:plasma membrane"/>
    <property type="evidence" value="ECO:0007669"/>
    <property type="project" value="UniProtKB-SubCell"/>
</dbReference>
<dbReference type="SUPFAM" id="SSF52540">
    <property type="entry name" value="P-loop containing nucleoside triphosphate hydrolases"/>
    <property type="match status" value="1"/>
</dbReference>
<evidence type="ECO:0000256" key="10">
    <source>
        <dbReference type="SAM" id="Phobius"/>
    </source>
</evidence>
<feature type="domain" description="ABC transmembrane type-1" evidence="12">
    <location>
        <begin position="32"/>
        <end position="312"/>
    </location>
</feature>
<dbReference type="Gene3D" id="3.40.50.300">
    <property type="entry name" value="P-loop containing nucleotide triphosphate hydrolases"/>
    <property type="match status" value="1"/>
</dbReference>
<dbReference type="PROSITE" id="PS50893">
    <property type="entry name" value="ABC_TRANSPORTER_2"/>
    <property type="match status" value="1"/>
</dbReference>
<feature type="transmembrane region" description="Helical" evidence="10">
    <location>
        <begin position="28"/>
        <end position="49"/>
    </location>
</feature>
<dbReference type="InterPro" id="IPR036640">
    <property type="entry name" value="ABC1_TM_sf"/>
</dbReference>
<dbReference type="InterPro" id="IPR003439">
    <property type="entry name" value="ABC_transporter-like_ATP-bd"/>
</dbReference>
<reference evidence="13" key="1">
    <citation type="submission" date="2021-04" db="EMBL/GenBank/DDBJ databases">
        <title>Genome based classification of Actinospica acidithermotolerans sp. nov., an actinobacterium isolated from an Indonesian hot spring.</title>
        <authorList>
            <person name="Kusuma A.B."/>
            <person name="Putra K.E."/>
            <person name="Nafisah S."/>
            <person name="Loh J."/>
            <person name="Nouioui I."/>
            <person name="Goodfellow M."/>
        </authorList>
    </citation>
    <scope>NUCLEOTIDE SEQUENCE</scope>
    <source>
        <strain evidence="13">CSCA 57</strain>
    </source>
</reference>
<sequence>MSTEPLPVADGPALRGHLRALTRSHRPLVTRLFLASIAATVVGLIGPRILGDIVQEALGRASVSRIDRLALLLLLCVLAQALLAQVGYLTAKRFGETALARSREGFVTHLLGLPSARIERAGTGDLVGRASRDVEGLRLTAQQGVPTVLNAGATALLTLVALFILSPLEGVTALLTTPLVILAVRRYLSRSMAAYLYTNSCYAQLADTLTATVEGSAAIEALRLGRTRIDAADTEIGASYRSELVTLGLRLRLFPVAEFALVAPVGLILLVGGYGYTRGWLDVAQITAGALYVQQLSLPVNQLMDWLDKIQTGGAALARLLGVGLVPAEGGGDAAPPAEHAELAASQVGFSYRPGHEILHDIDLTIRPGERLAVVGPSGAGKSTLGRLLAGISTPSRGQVTLGTVPLERLSHEDLRRRAILVTQDQHVFVGTLRENLELARHGEGDEALWAALEAVAAAEWARALPDGLDTKVGSGATELNPAQTQQLALARLVLADPDILVLDEATAALDPTSARDLERSLAGVLEGRTVISIAHRLNTAHDADRIAVIDGGRITELGTHDELLSAGGGYAALWRSWHGQS</sequence>
<evidence type="ECO:0000259" key="11">
    <source>
        <dbReference type="PROSITE" id="PS50893"/>
    </source>
</evidence>
<keyword evidence="9 10" id="KW-0472">Membrane</keyword>
<dbReference type="GO" id="GO:0005524">
    <property type="term" value="F:ATP binding"/>
    <property type="evidence" value="ECO:0007669"/>
    <property type="project" value="UniProtKB-KW"/>
</dbReference>
<evidence type="ECO:0000313" key="13">
    <source>
        <dbReference type="EMBL" id="MBR7834925.1"/>
    </source>
</evidence>
<keyword evidence="3" id="KW-1003">Cell membrane</keyword>
<name>A0A941EPJ2_9ACTN</name>
<dbReference type="SMART" id="SM00382">
    <property type="entry name" value="AAA"/>
    <property type="match status" value="1"/>
</dbReference>
<keyword evidence="5 10" id="KW-0812">Transmembrane</keyword>
<dbReference type="RefSeq" id="WP_212529441.1">
    <property type="nucleotide sequence ID" value="NZ_JAGSOG010000075.1"/>
</dbReference>
<proteinExistence type="predicted"/>
<feature type="transmembrane region" description="Helical" evidence="10">
    <location>
        <begin position="256"/>
        <end position="276"/>
    </location>
</feature>
<feature type="domain" description="ABC transporter" evidence="11">
    <location>
        <begin position="343"/>
        <end position="577"/>
    </location>
</feature>
<dbReference type="InterPro" id="IPR027417">
    <property type="entry name" value="P-loop_NTPase"/>
</dbReference>
<evidence type="ECO:0000256" key="6">
    <source>
        <dbReference type="ARBA" id="ARBA00022741"/>
    </source>
</evidence>
<evidence type="ECO:0000256" key="7">
    <source>
        <dbReference type="ARBA" id="ARBA00022840"/>
    </source>
</evidence>
<evidence type="ECO:0000256" key="9">
    <source>
        <dbReference type="ARBA" id="ARBA00023136"/>
    </source>
</evidence>
<dbReference type="GO" id="GO:0016887">
    <property type="term" value="F:ATP hydrolysis activity"/>
    <property type="evidence" value="ECO:0007669"/>
    <property type="project" value="InterPro"/>
</dbReference>
<accession>A0A941EPJ2</accession>
<dbReference type="CDD" id="cd07346">
    <property type="entry name" value="ABC_6TM_exporters"/>
    <property type="match status" value="1"/>
</dbReference>
<evidence type="ECO:0000256" key="4">
    <source>
        <dbReference type="ARBA" id="ARBA00022519"/>
    </source>
</evidence>
<dbReference type="PANTHER" id="PTHR43394:SF1">
    <property type="entry name" value="ATP-BINDING CASSETTE SUB-FAMILY B MEMBER 10, MITOCHONDRIAL"/>
    <property type="match status" value="1"/>
</dbReference>
<dbReference type="Proteomes" id="UP000675781">
    <property type="component" value="Unassembled WGS sequence"/>
</dbReference>
<keyword evidence="7 13" id="KW-0067">ATP-binding</keyword>
<keyword evidence="14" id="KW-1185">Reference proteome</keyword>
<feature type="transmembrane region" description="Helical" evidence="10">
    <location>
        <begin position="171"/>
        <end position="188"/>
    </location>
</feature>
<dbReference type="AlphaFoldDB" id="A0A941EPJ2"/>
<dbReference type="GO" id="GO:0015421">
    <property type="term" value="F:ABC-type oligopeptide transporter activity"/>
    <property type="evidence" value="ECO:0007669"/>
    <property type="project" value="TreeGrafter"/>
</dbReference>
<dbReference type="InterPro" id="IPR039421">
    <property type="entry name" value="Type_1_exporter"/>
</dbReference>
<dbReference type="Gene3D" id="1.20.1560.10">
    <property type="entry name" value="ABC transporter type 1, transmembrane domain"/>
    <property type="match status" value="1"/>
</dbReference>
<comment type="caution">
    <text evidence="13">The sequence shown here is derived from an EMBL/GenBank/DDBJ whole genome shotgun (WGS) entry which is preliminary data.</text>
</comment>
<evidence type="ECO:0000313" key="14">
    <source>
        <dbReference type="Proteomes" id="UP000675781"/>
    </source>
</evidence>
<dbReference type="InterPro" id="IPR011527">
    <property type="entry name" value="ABC1_TM_dom"/>
</dbReference>
<dbReference type="InterPro" id="IPR003593">
    <property type="entry name" value="AAA+_ATPase"/>
</dbReference>